<reference evidence="2 3" key="1">
    <citation type="journal article" date="2013" name="Curr. Biol.">
        <title>The Genome of the Foraminiferan Reticulomyxa filosa.</title>
        <authorList>
            <person name="Glockner G."/>
            <person name="Hulsmann N."/>
            <person name="Schleicher M."/>
            <person name="Noegel A.A."/>
            <person name="Eichinger L."/>
            <person name="Gallinger C."/>
            <person name="Pawlowski J."/>
            <person name="Sierra R."/>
            <person name="Euteneuer U."/>
            <person name="Pillet L."/>
            <person name="Moustafa A."/>
            <person name="Platzer M."/>
            <person name="Groth M."/>
            <person name="Szafranski K."/>
            <person name="Schliwa M."/>
        </authorList>
    </citation>
    <scope>NUCLEOTIDE SEQUENCE [LARGE SCALE GENOMIC DNA]</scope>
</reference>
<evidence type="ECO:0000313" key="3">
    <source>
        <dbReference type="Proteomes" id="UP000023152"/>
    </source>
</evidence>
<protein>
    <submittedName>
        <fullName evidence="2">Uncharacterized protein</fullName>
    </submittedName>
</protein>
<evidence type="ECO:0000313" key="2">
    <source>
        <dbReference type="EMBL" id="ETO18213.1"/>
    </source>
</evidence>
<accession>X6MW36</accession>
<keyword evidence="1" id="KW-0472">Membrane</keyword>
<sequence>MKMRCINDIVTWTEYCKYIQQAMQISAMWHHSIDLNFIYLLLQLCKNSMDEVDGALNSFHFKKSNLFFSKLSLTLIEFATMLLFIMDYHLLKKTERFEEKIEKKKFVNLCLNLTYLKDIVYY</sequence>
<name>X6MW36_RETFI</name>
<gene>
    <name evidence="2" type="ORF">RFI_19067</name>
</gene>
<keyword evidence="3" id="KW-1185">Reference proteome</keyword>
<feature type="transmembrane region" description="Helical" evidence="1">
    <location>
        <begin position="66"/>
        <end position="86"/>
    </location>
</feature>
<dbReference type="Proteomes" id="UP000023152">
    <property type="component" value="Unassembled WGS sequence"/>
</dbReference>
<dbReference type="EMBL" id="ASPP01015320">
    <property type="protein sequence ID" value="ETO18213.1"/>
    <property type="molecule type" value="Genomic_DNA"/>
</dbReference>
<evidence type="ECO:0000256" key="1">
    <source>
        <dbReference type="SAM" id="Phobius"/>
    </source>
</evidence>
<dbReference type="AlphaFoldDB" id="X6MW36"/>
<proteinExistence type="predicted"/>
<keyword evidence="1" id="KW-1133">Transmembrane helix</keyword>
<keyword evidence="1" id="KW-0812">Transmembrane</keyword>
<comment type="caution">
    <text evidence="2">The sequence shown here is derived from an EMBL/GenBank/DDBJ whole genome shotgun (WGS) entry which is preliminary data.</text>
</comment>
<organism evidence="2 3">
    <name type="scientific">Reticulomyxa filosa</name>
    <dbReference type="NCBI Taxonomy" id="46433"/>
    <lineage>
        <taxon>Eukaryota</taxon>
        <taxon>Sar</taxon>
        <taxon>Rhizaria</taxon>
        <taxon>Retaria</taxon>
        <taxon>Foraminifera</taxon>
        <taxon>Monothalamids</taxon>
        <taxon>Reticulomyxidae</taxon>
        <taxon>Reticulomyxa</taxon>
    </lineage>
</organism>